<evidence type="ECO:0000313" key="2">
    <source>
        <dbReference type="EMBL" id="GFY17583.1"/>
    </source>
</evidence>
<organism evidence="2 3">
    <name type="scientific">Trichonephila clavipes</name>
    <name type="common">Golden silk orbweaver</name>
    <name type="synonym">Nephila clavipes</name>
    <dbReference type="NCBI Taxonomy" id="2585209"/>
    <lineage>
        <taxon>Eukaryota</taxon>
        <taxon>Metazoa</taxon>
        <taxon>Ecdysozoa</taxon>
        <taxon>Arthropoda</taxon>
        <taxon>Chelicerata</taxon>
        <taxon>Arachnida</taxon>
        <taxon>Araneae</taxon>
        <taxon>Araneomorphae</taxon>
        <taxon>Entelegynae</taxon>
        <taxon>Araneoidea</taxon>
        <taxon>Nephilidae</taxon>
        <taxon>Trichonephila</taxon>
    </lineage>
</organism>
<feature type="compositionally biased region" description="Basic and acidic residues" evidence="1">
    <location>
        <begin position="1"/>
        <end position="13"/>
    </location>
</feature>
<reference evidence="2" key="1">
    <citation type="submission" date="2020-08" db="EMBL/GenBank/DDBJ databases">
        <title>Multicomponent nature underlies the extraordinary mechanical properties of spider dragline silk.</title>
        <authorList>
            <person name="Kono N."/>
            <person name="Nakamura H."/>
            <person name="Mori M."/>
            <person name="Yoshida Y."/>
            <person name="Ohtoshi R."/>
            <person name="Malay A.D."/>
            <person name="Moran D.A.P."/>
            <person name="Tomita M."/>
            <person name="Numata K."/>
            <person name="Arakawa K."/>
        </authorList>
    </citation>
    <scope>NUCLEOTIDE SEQUENCE</scope>
</reference>
<proteinExistence type="predicted"/>
<keyword evidence="3" id="KW-1185">Reference proteome</keyword>
<comment type="caution">
    <text evidence="2">The sequence shown here is derived from an EMBL/GenBank/DDBJ whole genome shotgun (WGS) entry which is preliminary data.</text>
</comment>
<feature type="region of interest" description="Disordered" evidence="1">
    <location>
        <begin position="1"/>
        <end position="25"/>
    </location>
</feature>
<sequence length="71" mass="7945">MLLADSIRRDKLLAGESPPPSTTDELRFESFFFSTDGLFGGRPRSGPFSLTPEAPGLVENGFQKPRRVRYK</sequence>
<accession>A0A8X6T357</accession>
<dbReference type="AlphaFoldDB" id="A0A8X6T357"/>
<evidence type="ECO:0000256" key="1">
    <source>
        <dbReference type="SAM" id="MobiDB-lite"/>
    </source>
</evidence>
<name>A0A8X6T357_TRICX</name>
<dbReference type="Proteomes" id="UP000887159">
    <property type="component" value="Unassembled WGS sequence"/>
</dbReference>
<gene>
    <name evidence="2" type="ORF">TNCV_3519381</name>
</gene>
<protein>
    <submittedName>
        <fullName evidence="2">Uncharacterized protein</fullName>
    </submittedName>
</protein>
<feature type="region of interest" description="Disordered" evidence="1">
    <location>
        <begin position="43"/>
        <end position="71"/>
    </location>
</feature>
<evidence type="ECO:0000313" key="3">
    <source>
        <dbReference type="Proteomes" id="UP000887159"/>
    </source>
</evidence>
<dbReference type="EMBL" id="BMAU01021345">
    <property type="protein sequence ID" value="GFY17583.1"/>
    <property type="molecule type" value="Genomic_DNA"/>
</dbReference>